<gene>
    <name evidence="1" type="ORF">Vqi01_49690</name>
</gene>
<accession>A0ABQ4JGT8</accession>
<sequence length="168" mass="19030">MVGSDTSSPDFGSDMTGTAPLKTWQCDRCPDLITDPDMALVVWRREDQKLKGFMIVHKSADGRDCDPGDQAGYRESSELSTFLGQVGAAYLLSWLSMGPVRGVPDTNQVADLDEFVDLFRRVQVPWYEQARPHFHDEETQHWLSDANEYYPYIPETLQRTAKRRLGGA</sequence>
<keyword evidence="2" id="KW-1185">Reference proteome</keyword>
<dbReference type="EMBL" id="BOPC01000084">
    <property type="protein sequence ID" value="GIJ29807.1"/>
    <property type="molecule type" value="Genomic_DNA"/>
</dbReference>
<comment type="caution">
    <text evidence="1">The sequence shown here is derived from an EMBL/GenBank/DDBJ whole genome shotgun (WGS) entry which is preliminary data.</text>
</comment>
<reference evidence="1 2" key="1">
    <citation type="submission" date="2021-01" db="EMBL/GenBank/DDBJ databases">
        <title>Whole genome shotgun sequence of Verrucosispora qiuiae NBRC 106684.</title>
        <authorList>
            <person name="Komaki H."/>
            <person name="Tamura T."/>
        </authorList>
    </citation>
    <scope>NUCLEOTIDE SEQUENCE [LARGE SCALE GENOMIC DNA]</scope>
    <source>
        <strain evidence="1 2">NBRC 106684</strain>
    </source>
</reference>
<dbReference type="Proteomes" id="UP000653076">
    <property type="component" value="Unassembled WGS sequence"/>
</dbReference>
<protein>
    <submittedName>
        <fullName evidence="1">Uncharacterized protein</fullName>
    </submittedName>
</protein>
<name>A0ABQ4JGT8_9ACTN</name>
<evidence type="ECO:0000313" key="1">
    <source>
        <dbReference type="EMBL" id="GIJ29807.1"/>
    </source>
</evidence>
<evidence type="ECO:0000313" key="2">
    <source>
        <dbReference type="Proteomes" id="UP000653076"/>
    </source>
</evidence>
<organism evidence="1 2">
    <name type="scientific">Micromonospora qiuiae</name>
    <dbReference type="NCBI Taxonomy" id="502268"/>
    <lineage>
        <taxon>Bacteria</taxon>
        <taxon>Bacillati</taxon>
        <taxon>Actinomycetota</taxon>
        <taxon>Actinomycetes</taxon>
        <taxon>Micromonosporales</taxon>
        <taxon>Micromonosporaceae</taxon>
        <taxon>Micromonospora</taxon>
    </lineage>
</organism>
<proteinExistence type="predicted"/>